<sequence>MPTVTVNGTATPTPEVAAHVDLAAGVITEIRFTTEPAAPGPLPSRAVLEVEVVVHSSTAPVWLTVDGTDPAVRGPRSFVIPAAPASDLRTPATFRPSVVKLLSAAAAVVSVQAVR</sequence>
<evidence type="ECO:0000313" key="2">
    <source>
        <dbReference type="Proteomes" id="UP000555552"/>
    </source>
</evidence>
<keyword evidence="2" id="KW-1185">Reference proteome</keyword>
<dbReference type="EMBL" id="JABEMA010000004">
    <property type="protein sequence ID" value="NNH21631.1"/>
    <property type="molecule type" value="Genomic_DNA"/>
</dbReference>
<dbReference type="RefSeq" id="WP_171201500.1">
    <property type="nucleotide sequence ID" value="NZ_BAAANP010000006.1"/>
</dbReference>
<name>A0A849BGD6_9ACTN</name>
<accession>A0A849BGD6</accession>
<proteinExistence type="predicted"/>
<organism evidence="1 2">
    <name type="scientific">Pseudokineococcus marinus</name>
    <dbReference type="NCBI Taxonomy" id="351215"/>
    <lineage>
        <taxon>Bacteria</taxon>
        <taxon>Bacillati</taxon>
        <taxon>Actinomycetota</taxon>
        <taxon>Actinomycetes</taxon>
        <taxon>Kineosporiales</taxon>
        <taxon>Kineosporiaceae</taxon>
        <taxon>Pseudokineococcus</taxon>
    </lineage>
</organism>
<evidence type="ECO:0000313" key="1">
    <source>
        <dbReference type="EMBL" id="NNH21631.1"/>
    </source>
</evidence>
<gene>
    <name evidence="1" type="ORF">HLB09_00730</name>
</gene>
<reference evidence="1 2" key="1">
    <citation type="submission" date="2020-05" db="EMBL/GenBank/DDBJ databases">
        <title>MicrobeNet Type strains.</title>
        <authorList>
            <person name="Nicholson A.C."/>
        </authorList>
    </citation>
    <scope>NUCLEOTIDE SEQUENCE [LARGE SCALE GENOMIC DNA]</scope>
    <source>
        <strain evidence="1 2">JCM 14547</strain>
    </source>
</reference>
<comment type="caution">
    <text evidence="1">The sequence shown here is derived from an EMBL/GenBank/DDBJ whole genome shotgun (WGS) entry which is preliminary data.</text>
</comment>
<protein>
    <submittedName>
        <fullName evidence="1">Uncharacterized protein</fullName>
    </submittedName>
</protein>
<dbReference type="AlphaFoldDB" id="A0A849BGD6"/>
<dbReference type="Proteomes" id="UP000555552">
    <property type="component" value="Unassembled WGS sequence"/>
</dbReference>